<accession>A0A090RWI1</accession>
<keyword evidence="2" id="KW-1185">Reference proteome</keyword>
<proteinExistence type="predicted"/>
<protein>
    <submittedName>
        <fullName evidence="1">Uncharacterized protein</fullName>
    </submittedName>
</protein>
<evidence type="ECO:0000313" key="1">
    <source>
        <dbReference type="EMBL" id="GAL18554.1"/>
    </source>
</evidence>
<reference evidence="1 2" key="1">
    <citation type="submission" date="2014-09" db="EMBL/GenBank/DDBJ databases">
        <title>Vibrio maritimus JCM 19235. (C45) whole genome shotgun sequence.</title>
        <authorList>
            <person name="Sawabe T."/>
            <person name="Meirelles P."/>
            <person name="Nakanishi M."/>
            <person name="Sayaka M."/>
            <person name="Hattori M."/>
            <person name="Ohkuma M."/>
        </authorList>
    </citation>
    <scope>NUCLEOTIDE SEQUENCE [LARGE SCALE GENOMIC DNA]</scope>
    <source>
        <strain evidence="2">JCM19235</strain>
    </source>
</reference>
<dbReference type="STRING" id="990268.JCM19235_1977"/>
<dbReference type="AlphaFoldDB" id="A0A090RWI1"/>
<comment type="caution">
    <text evidence="1">The sequence shown here is derived from an EMBL/GenBank/DDBJ whole genome shotgun (WGS) entry which is preliminary data.</text>
</comment>
<organism evidence="1 2">
    <name type="scientific">Vibrio maritimus</name>
    <dbReference type="NCBI Taxonomy" id="990268"/>
    <lineage>
        <taxon>Bacteria</taxon>
        <taxon>Pseudomonadati</taxon>
        <taxon>Pseudomonadota</taxon>
        <taxon>Gammaproteobacteria</taxon>
        <taxon>Vibrionales</taxon>
        <taxon>Vibrionaceae</taxon>
        <taxon>Vibrio</taxon>
    </lineage>
</organism>
<sequence length="69" mass="7652">MAGWHLHYDPEVGEDRIHGVKITTSELITPGFLTLVRQKAVNDPGLFGAKNLAKPLVMYFDSLGKEISK</sequence>
<dbReference type="Proteomes" id="UP000029228">
    <property type="component" value="Unassembled WGS sequence"/>
</dbReference>
<gene>
    <name evidence="1" type="ORF">JCM19235_1977</name>
</gene>
<name>A0A090RWI1_9VIBR</name>
<evidence type="ECO:0000313" key="2">
    <source>
        <dbReference type="Proteomes" id="UP000029228"/>
    </source>
</evidence>
<dbReference type="EMBL" id="BBMR01000003">
    <property type="protein sequence ID" value="GAL18554.1"/>
    <property type="molecule type" value="Genomic_DNA"/>
</dbReference>